<evidence type="ECO:0000256" key="1">
    <source>
        <dbReference type="ARBA" id="ARBA00006521"/>
    </source>
</evidence>
<feature type="domain" description="Uracil-DNA glycosylase-like" evidence="10">
    <location>
        <begin position="315"/>
        <end position="474"/>
    </location>
</feature>
<keyword evidence="8" id="KW-0411">Iron-sulfur</keyword>
<reference evidence="11 12" key="1">
    <citation type="submission" date="2017-06" db="EMBL/GenBank/DDBJ databases">
        <authorList>
            <person name="Kim H.J."/>
            <person name="Triplett B.A."/>
        </authorList>
    </citation>
    <scope>NUCLEOTIDE SEQUENCE [LARGE SCALE GENOMIC DNA]</scope>
    <source>
        <strain evidence="11 12">B29T1</strain>
    </source>
</reference>
<evidence type="ECO:0000256" key="7">
    <source>
        <dbReference type="ARBA" id="ARBA00023004"/>
    </source>
</evidence>
<dbReference type="NCBIfam" id="TIGR03914">
    <property type="entry name" value="UDG_fam_dom"/>
    <property type="match status" value="1"/>
</dbReference>
<name>A0A212RDE8_9PROT</name>
<dbReference type="PANTHER" id="PTHR33693:SF9">
    <property type="entry name" value="TYPE-4 URACIL-DNA GLYCOSYLASE"/>
    <property type="match status" value="1"/>
</dbReference>
<dbReference type="PANTHER" id="PTHR33693">
    <property type="entry name" value="TYPE-5 URACIL-DNA GLYCOSYLASE"/>
    <property type="match status" value="1"/>
</dbReference>
<keyword evidence="3" id="KW-0004">4Fe-4S</keyword>
<keyword evidence="7" id="KW-0408">Iron</keyword>
<protein>
    <recommendedName>
        <fullName evidence="2">Type-4 uracil-DNA glycosylase</fullName>
    </recommendedName>
</protein>
<evidence type="ECO:0000313" key="11">
    <source>
        <dbReference type="EMBL" id="SNB70275.1"/>
    </source>
</evidence>
<evidence type="ECO:0000256" key="9">
    <source>
        <dbReference type="ARBA" id="ARBA00023204"/>
    </source>
</evidence>
<dbReference type="InterPro" id="IPR051536">
    <property type="entry name" value="UDG_Type-4/5"/>
</dbReference>
<dbReference type="InterPro" id="IPR005273">
    <property type="entry name" value="Ura-DNA_glyco_family4"/>
</dbReference>
<keyword evidence="9" id="KW-0234">DNA repair</keyword>
<keyword evidence="6" id="KW-0378">Hydrolase</keyword>
<dbReference type="InterPro" id="IPR005122">
    <property type="entry name" value="Uracil-DNA_glycosylase-like"/>
</dbReference>
<dbReference type="InterPro" id="IPR036895">
    <property type="entry name" value="Uracil-DNA_glycosylase-like_sf"/>
</dbReference>
<dbReference type="InterPro" id="IPR023875">
    <property type="entry name" value="DNA_repair_put"/>
</dbReference>
<dbReference type="Gene3D" id="3.40.470.10">
    <property type="entry name" value="Uracil-DNA glycosylase-like domain"/>
    <property type="match status" value="1"/>
</dbReference>
<evidence type="ECO:0000259" key="10">
    <source>
        <dbReference type="SMART" id="SM00986"/>
    </source>
</evidence>
<dbReference type="InterPro" id="IPR025404">
    <property type="entry name" value="DUF4130"/>
</dbReference>
<evidence type="ECO:0000256" key="8">
    <source>
        <dbReference type="ARBA" id="ARBA00023014"/>
    </source>
</evidence>
<dbReference type="NCBIfam" id="TIGR03915">
    <property type="entry name" value="SAM_7_link_chp"/>
    <property type="match status" value="1"/>
</dbReference>
<dbReference type="Proteomes" id="UP000197065">
    <property type="component" value="Unassembled WGS sequence"/>
</dbReference>
<dbReference type="GO" id="GO:0046872">
    <property type="term" value="F:metal ion binding"/>
    <property type="evidence" value="ECO:0007669"/>
    <property type="project" value="UniProtKB-KW"/>
</dbReference>
<accession>A0A212RDE8</accession>
<dbReference type="SUPFAM" id="SSF52141">
    <property type="entry name" value="Uracil-DNA glycosylase-like"/>
    <property type="match status" value="1"/>
</dbReference>
<dbReference type="SMART" id="SM00987">
    <property type="entry name" value="UreE_C"/>
    <property type="match status" value="1"/>
</dbReference>
<dbReference type="GO" id="GO:0006281">
    <property type="term" value="P:DNA repair"/>
    <property type="evidence" value="ECO:0007669"/>
    <property type="project" value="UniProtKB-KW"/>
</dbReference>
<dbReference type="EMBL" id="FYEH01000007">
    <property type="protein sequence ID" value="SNB70275.1"/>
    <property type="molecule type" value="Genomic_DNA"/>
</dbReference>
<evidence type="ECO:0000256" key="6">
    <source>
        <dbReference type="ARBA" id="ARBA00022801"/>
    </source>
</evidence>
<keyword evidence="4" id="KW-0479">Metal-binding</keyword>
<keyword evidence="12" id="KW-1185">Reference proteome</keyword>
<evidence type="ECO:0000256" key="2">
    <source>
        <dbReference type="ARBA" id="ARBA00019403"/>
    </source>
</evidence>
<gene>
    <name evidence="11" type="ORF">SAMN07250955_107157</name>
</gene>
<evidence type="ECO:0000313" key="12">
    <source>
        <dbReference type="Proteomes" id="UP000197065"/>
    </source>
</evidence>
<dbReference type="Pfam" id="PF13566">
    <property type="entry name" value="DUF4130"/>
    <property type="match status" value="1"/>
</dbReference>
<dbReference type="NCBIfam" id="TIGR00758">
    <property type="entry name" value="UDG_fam4"/>
    <property type="match status" value="1"/>
</dbReference>
<dbReference type="CDD" id="cd10030">
    <property type="entry name" value="UDG-F4_TTUDGA_SPO1dp_like"/>
    <property type="match status" value="1"/>
</dbReference>
<dbReference type="AlphaFoldDB" id="A0A212RDE8"/>
<dbReference type="SMART" id="SM00986">
    <property type="entry name" value="UDG"/>
    <property type="match status" value="1"/>
</dbReference>
<evidence type="ECO:0000256" key="4">
    <source>
        <dbReference type="ARBA" id="ARBA00022723"/>
    </source>
</evidence>
<dbReference type="RefSeq" id="WP_088561719.1">
    <property type="nucleotide sequence ID" value="NZ_FYEH01000007.1"/>
</dbReference>
<proteinExistence type="inferred from homology"/>
<dbReference type="GO" id="GO:0051539">
    <property type="term" value="F:4 iron, 4 sulfur cluster binding"/>
    <property type="evidence" value="ECO:0007669"/>
    <property type="project" value="UniProtKB-KW"/>
</dbReference>
<organism evidence="11 12">
    <name type="scientific">Arboricoccus pini</name>
    <dbReference type="NCBI Taxonomy" id="1963835"/>
    <lineage>
        <taxon>Bacteria</taxon>
        <taxon>Pseudomonadati</taxon>
        <taxon>Pseudomonadota</taxon>
        <taxon>Alphaproteobacteria</taxon>
        <taxon>Geminicoccales</taxon>
        <taxon>Geminicoccaceae</taxon>
        <taxon>Arboricoccus</taxon>
    </lineage>
</organism>
<dbReference type="GO" id="GO:0097506">
    <property type="term" value="F:deaminated base DNA N-glycosylase activity"/>
    <property type="evidence" value="ECO:0007669"/>
    <property type="project" value="UniProtKB-ARBA"/>
</dbReference>
<dbReference type="Pfam" id="PF03167">
    <property type="entry name" value="UDG"/>
    <property type="match status" value="1"/>
</dbReference>
<comment type="similarity">
    <text evidence="1">Belongs to the uracil-DNA glycosylase (UDG) superfamily. Type 4 (UDGa) family.</text>
</comment>
<evidence type="ECO:0000256" key="5">
    <source>
        <dbReference type="ARBA" id="ARBA00022763"/>
    </source>
</evidence>
<keyword evidence="5" id="KW-0227">DNA damage</keyword>
<sequence length="487" mass="54142">MARWHLALADDGDLASFQDAARRLTAIDASPDDVTFGGPEEGVLFGQSPPPADAPLGVPRAFVSLASLVVAHADPLRFALLYRLLWRLLHGERHLLQVSADPLVHRLEMMARAVRRDMHKMTAFVRFRRVIVDGGPDDGRGDGPGGGHEHYVAWFEPEHLILRRMQDFFCDRFASMRWSILTPRGCMHWDKATIRFTPGVTRSEAPPADGLEAWWQAYYRAMFNPARINPEAMRAEMPRKYWHNLPEAALIPELLQQAPARTEAMLEAAPVTARKSIPAPRHTPAPEGDTLAALRHASTSCARCSLHAPATQTVFGEGPPDAPVIFIGEQPGDQEDLAGRPFVGPAGQLFDRALAEAGLDRRLIYVTNAVKHFKFVLRGKRRIHQKPDAGEIEACHWWLAEELRLIRPRLAVAMGATAARALTGRAVTIGRERGRITSMAHFHGLITVHPSFLLRLPDKAAQKAEYRRFVEDLAIVGNEVSDVRLVA</sequence>
<evidence type="ECO:0000256" key="3">
    <source>
        <dbReference type="ARBA" id="ARBA00022485"/>
    </source>
</evidence>
<dbReference type="OrthoDB" id="5290748at2"/>